<evidence type="ECO:0000313" key="4">
    <source>
        <dbReference type="Proteomes" id="UP000029413"/>
    </source>
</evidence>
<accession>A0AAN0S0G8</accession>
<dbReference type="Proteomes" id="UP000029413">
    <property type="component" value="Chromosome 2"/>
</dbReference>
<sequence>MDTRESSHRRRGRAKGTPQHAACLTATPGRQPALVASAFFFVETARVLRFMFRLPAFRLASIAAVASALFSGTASAETLRTASDIAGAALVPLGALPRSPENGSLDAFCARYRVKPTTAAGRAVAKLDWIVTSEAPLGRYTVVTFASGFKPGTSAICYSRNGNVSVFDGTTLVALGYTARHADWQLGAAEPLESGALLIWGGDGPAPPVGELREENGGLRLTQVAAEHTYCHGRAVVPNVYGKPLDASRRILIAHGWQPLRPREKPDPADGAATLARHGIVEAEACSGTGMGYCALRYRSAAGVLGVTTAGGEPDQPSANIVVDYQVACRKP</sequence>
<gene>
    <name evidence="3" type="ORF">DM39_4779</name>
</gene>
<evidence type="ECO:0000256" key="2">
    <source>
        <dbReference type="SAM" id="Phobius"/>
    </source>
</evidence>
<keyword evidence="2" id="KW-1133">Transmembrane helix</keyword>
<name>A0AAN0S0G8_9BURK</name>
<dbReference type="EMBL" id="CP007784">
    <property type="protein sequence ID" value="AIO37136.1"/>
    <property type="molecule type" value="Genomic_DNA"/>
</dbReference>
<protein>
    <submittedName>
        <fullName evidence="3">Uncharacterized protein</fullName>
    </submittedName>
</protein>
<feature type="region of interest" description="Disordered" evidence="1">
    <location>
        <begin position="1"/>
        <end position="20"/>
    </location>
</feature>
<organism evidence="3 4">
    <name type="scientific">Burkholderia cenocepacia</name>
    <dbReference type="NCBI Taxonomy" id="95486"/>
    <lineage>
        <taxon>Bacteria</taxon>
        <taxon>Pseudomonadati</taxon>
        <taxon>Pseudomonadota</taxon>
        <taxon>Betaproteobacteria</taxon>
        <taxon>Burkholderiales</taxon>
        <taxon>Burkholderiaceae</taxon>
        <taxon>Burkholderia</taxon>
        <taxon>Burkholderia cepacia complex</taxon>
    </lineage>
</organism>
<reference evidence="3 4" key="1">
    <citation type="submission" date="2014-05" db="EMBL/GenBank/DDBJ databases">
        <authorList>
            <person name="Bishop-Lilly K.A."/>
            <person name="Broomall S.M."/>
            <person name="Chain P.S."/>
            <person name="Chertkov O."/>
            <person name="Coyne S.R."/>
            <person name="Daligault H.E."/>
            <person name="Davenport K.W."/>
            <person name="Erkkila T."/>
            <person name="Frey K.G."/>
            <person name="Gibbons H.S."/>
            <person name="Gu W."/>
            <person name="Jaissle J."/>
            <person name="Johnson S.L."/>
            <person name="Koroleva G.I."/>
            <person name="Ladner J.T."/>
            <person name="Lo C.-C."/>
            <person name="Minogue T.D."/>
            <person name="Munk C."/>
            <person name="Palacios G.F."/>
            <person name="Redden C.L."/>
            <person name="Rosenzweig C.N."/>
            <person name="Scholz M.B."/>
            <person name="Teshima H."/>
            <person name="Xu Y."/>
        </authorList>
    </citation>
    <scope>NUCLEOTIDE SEQUENCE [LARGE SCALE GENOMIC DNA]</scope>
    <source>
        <strain evidence="3 4">DDS 22E-1</strain>
    </source>
</reference>
<keyword evidence="2" id="KW-0472">Membrane</keyword>
<feature type="transmembrane region" description="Helical" evidence="2">
    <location>
        <begin position="56"/>
        <end position="76"/>
    </location>
</feature>
<evidence type="ECO:0000256" key="1">
    <source>
        <dbReference type="SAM" id="MobiDB-lite"/>
    </source>
</evidence>
<keyword evidence="2" id="KW-0812">Transmembrane</keyword>
<keyword evidence="4" id="KW-1185">Reference proteome</keyword>
<evidence type="ECO:0000313" key="3">
    <source>
        <dbReference type="EMBL" id="AIO37136.1"/>
    </source>
</evidence>
<dbReference type="AlphaFoldDB" id="A0AAN0S0G8"/>
<proteinExistence type="predicted"/>
<dbReference type="KEGG" id="bcen:DM39_4779"/>